<proteinExistence type="predicted"/>
<dbReference type="Proteomes" id="UP000324797">
    <property type="component" value="Unassembled WGS sequence"/>
</dbReference>
<comment type="caution">
    <text evidence="2">The sequence shown here is derived from an EMBL/GenBank/DDBJ whole genome shotgun (WGS) entry which is preliminary data.</text>
</comment>
<organism evidence="2 3">
    <name type="scientific">Bradyrhizobium hipponense</name>
    <dbReference type="NCBI Taxonomy" id="2605638"/>
    <lineage>
        <taxon>Bacteria</taxon>
        <taxon>Pseudomonadati</taxon>
        <taxon>Pseudomonadota</taxon>
        <taxon>Alphaproteobacteria</taxon>
        <taxon>Hyphomicrobiales</taxon>
        <taxon>Nitrobacteraceae</taxon>
        <taxon>Bradyrhizobium</taxon>
    </lineage>
</organism>
<keyword evidence="3" id="KW-1185">Reference proteome</keyword>
<feature type="domain" description="T6SS Transcription factor RovC-like DNA binding" evidence="1">
    <location>
        <begin position="71"/>
        <end position="172"/>
    </location>
</feature>
<reference evidence="2 3" key="1">
    <citation type="submission" date="2019-08" db="EMBL/GenBank/DDBJ databases">
        <title>Bradyrhizobium hipponensis sp. nov., a rhizobium isolated from a Lupinus angustifolius root nodule in Tunisia.</title>
        <authorList>
            <person name="Off K."/>
            <person name="Rejili M."/>
            <person name="Mars M."/>
            <person name="Brachmann A."/>
            <person name="Marin M."/>
        </authorList>
    </citation>
    <scope>NUCLEOTIDE SEQUENCE [LARGE SCALE GENOMIC DNA]</scope>
    <source>
        <strain evidence="3">aSej3</strain>
    </source>
</reference>
<name>A0A5S4YAF7_9BRAD</name>
<dbReference type="InterPro" id="IPR018754">
    <property type="entry name" value="RovC-like_DNA-bd"/>
</dbReference>
<dbReference type="RefSeq" id="WP_148745141.1">
    <property type="nucleotide sequence ID" value="NZ_VSTH01000184.1"/>
</dbReference>
<sequence length="180" mass="20756">MLPTVVPVRPALFAGPDADVVPLNFRDLSQGQVRQGPDGWHAIFQLQGVEHRVWLKEPALDSPAYTIEFLFDRDVDFRAHACTRLWRAANGRPPGDPLRALSRLRRRRVVLALRAQDARIKGATYREIAEVLFGLNRISEREWSTHELRGQMRRLVQYGRSLIRGGYRKLLRPASRKKKK</sequence>
<gene>
    <name evidence="2" type="ORF">FXV83_38445</name>
</gene>
<evidence type="ECO:0000313" key="3">
    <source>
        <dbReference type="Proteomes" id="UP000324797"/>
    </source>
</evidence>
<dbReference type="AlphaFoldDB" id="A0A5S4YAF7"/>
<accession>A0A5S4YAF7</accession>
<evidence type="ECO:0000259" key="1">
    <source>
        <dbReference type="Pfam" id="PF10074"/>
    </source>
</evidence>
<dbReference type="Pfam" id="PF10074">
    <property type="entry name" value="RovC_DNA-bd"/>
    <property type="match status" value="1"/>
</dbReference>
<evidence type="ECO:0000313" key="2">
    <source>
        <dbReference type="EMBL" id="TYO61396.1"/>
    </source>
</evidence>
<dbReference type="EMBL" id="VSTH01000184">
    <property type="protein sequence ID" value="TYO61396.1"/>
    <property type="molecule type" value="Genomic_DNA"/>
</dbReference>
<protein>
    <submittedName>
        <fullName evidence="2">DUF2285 domain-containing protein</fullName>
    </submittedName>
</protein>